<dbReference type="RefSeq" id="XP_040981823.1">
    <property type="nucleotide sequence ID" value="XM_041125889.1"/>
</dbReference>
<reference evidence="7" key="2">
    <citation type="submission" date="2025-09" db="UniProtKB">
        <authorList>
            <consortium name="Ensembl"/>
        </authorList>
    </citation>
    <scope>IDENTIFICATION</scope>
</reference>
<evidence type="ECO:0000256" key="3">
    <source>
        <dbReference type="SAM" id="MobiDB-lite"/>
    </source>
</evidence>
<evidence type="ECO:0000256" key="2">
    <source>
        <dbReference type="ARBA" id="ARBA00023157"/>
    </source>
</evidence>
<feature type="domain" description="Ig-like" evidence="6">
    <location>
        <begin position="390"/>
        <end position="474"/>
    </location>
</feature>
<keyword evidence="4" id="KW-1133">Transmembrane helix</keyword>
<dbReference type="Gene3D" id="2.60.40.10">
    <property type="entry name" value="Immunoglobulins"/>
    <property type="match status" value="5"/>
</dbReference>
<dbReference type="GO" id="GO:0006955">
    <property type="term" value="P:immune response"/>
    <property type="evidence" value="ECO:0007669"/>
    <property type="project" value="TreeGrafter"/>
</dbReference>
<reference evidence="7" key="1">
    <citation type="submission" date="2025-08" db="UniProtKB">
        <authorList>
            <consortium name="Ensembl"/>
        </authorList>
    </citation>
    <scope>IDENTIFICATION</scope>
</reference>
<accession>A0A663EN20</accession>
<dbReference type="PANTHER" id="PTHR11481">
    <property type="entry name" value="IMMUNOGLOBULIN FC RECEPTOR"/>
    <property type="match status" value="1"/>
</dbReference>
<dbReference type="GO" id="GO:0009897">
    <property type="term" value="C:external side of plasma membrane"/>
    <property type="evidence" value="ECO:0007669"/>
    <property type="project" value="TreeGrafter"/>
</dbReference>
<feature type="chain" id="PRO_5025342702" description="Ig-like domain-containing protein" evidence="5">
    <location>
        <begin position="35"/>
        <end position="638"/>
    </location>
</feature>
<evidence type="ECO:0000256" key="5">
    <source>
        <dbReference type="SAM" id="SignalP"/>
    </source>
</evidence>
<keyword evidence="2" id="KW-1015">Disulfide bond</keyword>
<dbReference type="GeneID" id="115345600"/>
<dbReference type="Proteomes" id="UP000472275">
    <property type="component" value="Chromosome 9"/>
</dbReference>
<feature type="compositionally biased region" description="Low complexity" evidence="3">
    <location>
        <begin position="587"/>
        <end position="606"/>
    </location>
</feature>
<keyword evidence="1 5" id="KW-0732">Signal</keyword>
<organism evidence="7 8">
    <name type="scientific">Aquila chrysaetos chrysaetos</name>
    <dbReference type="NCBI Taxonomy" id="223781"/>
    <lineage>
        <taxon>Eukaryota</taxon>
        <taxon>Metazoa</taxon>
        <taxon>Chordata</taxon>
        <taxon>Craniata</taxon>
        <taxon>Vertebrata</taxon>
        <taxon>Euteleostomi</taxon>
        <taxon>Archelosauria</taxon>
        <taxon>Archosauria</taxon>
        <taxon>Dinosauria</taxon>
        <taxon>Saurischia</taxon>
        <taxon>Theropoda</taxon>
        <taxon>Coelurosauria</taxon>
        <taxon>Aves</taxon>
        <taxon>Neognathae</taxon>
        <taxon>Neoaves</taxon>
        <taxon>Telluraves</taxon>
        <taxon>Accipitrimorphae</taxon>
        <taxon>Accipitriformes</taxon>
        <taxon>Accipitridae</taxon>
        <taxon>Accipitrinae</taxon>
        <taxon>Aquila</taxon>
    </lineage>
</organism>
<feature type="domain" description="Ig-like" evidence="6">
    <location>
        <begin position="292"/>
        <end position="386"/>
    </location>
</feature>
<feature type="signal peptide" evidence="5">
    <location>
        <begin position="1"/>
        <end position="34"/>
    </location>
</feature>
<evidence type="ECO:0000313" key="7">
    <source>
        <dbReference type="Ensembl" id="ENSACCP00020013685.1"/>
    </source>
</evidence>
<dbReference type="AlphaFoldDB" id="A0A663EN20"/>
<dbReference type="PROSITE" id="PS50835">
    <property type="entry name" value="IG_LIKE"/>
    <property type="match status" value="3"/>
</dbReference>
<evidence type="ECO:0000256" key="4">
    <source>
        <dbReference type="SAM" id="Phobius"/>
    </source>
</evidence>
<evidence type="ECO:0000256" key="1">
    <source>
        <dbReference type="ARBA" id="ARBA00022729"/>
    </source>
</evidence>
<dbReference type="Pfam" id="PF13927">
    <property type="entry name" value="Ig_3"/>
    <property type="match status" value="1"/>
</dbReference>
<name>A0A663EN20_AQUCH</name>
<feature type="region of interest" description="Disordered" evidence="3">
    <location>
        <begin position="523"/>
        <end position="616"/>
    </location>
</feature>
<evidence type="ECO:0000313" key="8">
    <source>
        <dbReference type="Proteomes" id="UP000472275"/>
    </source>
</evidence>
<dbReference type="SUPFAM" id="SSF48726">
    <property type="entry name" value="Immunoglobulin"/>
    <property type="match status" value="5"/>
</dbReference>
<evidence type="ECO:0000259" key="6">
    <source>
        <dbReference type="PROSITE" id="PS50835"/>
    </source>
</evidence>
<keyword evidence="8" id="KW-1185">Reference proteome</keyword>
<dbReference type="SMART" id="SM00408">
    <property type="entry name" value="IGc2"/>
    <property type="match status" value="4"/>
</dbReference>
<dbReference type="InterPro" id="IPR007110">
    <property type="entry name" value="Ig-like_dom"/>
</dbReference>
<dbReference type="InterPro" id="IPR003598">
    <property type="entry name" value="Ig_sub2"/>
</dbReference>
<dbReference type="InterPro" id="IPR013783">
    <property type="entry name" value="Ig-like_fold"/>
</dbReference>
<dbReference type="Pfam" id="PF13895">
    <property type="entry name" value="Ig_2"/>
    <property type="match status" value="3"/>
</dbReference>
<dbReference type="Ensembl" id="ENSACCT00020014304.1">
    <property type="protein sequence ID" value="ENSACCP00020013685.1"/>
    <property type="gene ID" value="ENSACCG00020009443.1"/>
</dbReference>
<dbReference type="GO" id="GO:0004888">
    <property type="term" value="F:transmembrane signaling receptor activity"/>
    <property type="evidence" value="ECO:0007669"/>
    <property type="project" value="TreeGrafter"/>
</dbReference>
<feature type="domain" description="Ig-like" evidence="6">
    <location>
        <begin position="209"/>
        <end position="287"/>
    </location>
</feature>
<dbReference type="InterPro" id="IPR003599">
    <property type="entry name" value="Ig_sub"/>
</dbReference>
<dbReference type="InterPro" id="IPR036179">
    <property type="entry name" value="Ig-like_dom_sf"/>
</dbReference>
<dbReference type="GeneTree" id="ENSGT01050000244808"/>
<dbReference type="CDD" id="cd00096">
    <property type="entry name" value="Ig"/>
    <property type="match status" value="1"/>
</dbReference>
<dbReference type="SMART" id="SM00409">
    <property type="entry name" value="IG"/>
    <property type="match status" value="4"/>
</dbReference>
<keyword evidence="4" id="KW-0472">Membrane</keyword>
<dbReference type="PANTHER" id="PTHR11481:SF64">
    <property type="entry name" value="FC RECEPTOR-LIKE PROTEIN 4"/>
    <property type="match status" value="1"/>
</dbReference>
<dbReference type="InterPro" id="IPR050488">
    <property type="entry name" value="Ig_Fc_receptor"/>
</dbReference>
<feature type="transmembrane region" description="Helical" evidence="4">
    <location>
        <begin position="492"/>
        <end position="513"/>
    </location>
</feature>
<dbReference type="InParanoid" id="A0A663EN20"/>
<gene>
    <name evidence="7" type="primary">LOC115345600</name>
</gene>
<proteinExistence type="predicted"/>
<keyword evidence="4" id="KW-0812">Transmembrane</keyword>
<sequence length="638" mass="68779">MQRAGGPTSARQSAGMARSVALLLWAQALGLTGAQPSQLTLDPPWTPVFLPDKVTLTCQGSSAPGPTDWYVNEQFWQQARSNHIHITRDLPGSYRLQCRSPGAGLSPSITLGFSNDWLALQVPARVLLEGDTLPLRCRGWKDMHIAQVRFFHEREALGGPPRGTELLLPSLQLHHSGRYHCQATVGHVFPQWQESALVMVAVQELFTVPVLRLEGPAEPREGTPVSLGCLSHLSPLRPLTRLQHLFYQDDMVVGGPQGSPQLQLPAVGLSHSGNYSCEVRTETASVRKRSTPVTVTVRRVPVSGVSLVAQPPGGQVVEGDRLVLSCSVAEGTGPLSFSWHRQGSAVPLATGPYYTLRTVRHQDSGRYHCTATNGGTVADSPPLWVTVLVPVAGATITMARMEPVVPAGENLNLSCSVRVGTAPVTFTWLRDGQELDSGPVLSLGTVGPAHAGTYQCLATNRLGTHRIFRARSLALALSVTQPRQGGRQQGTAMAVGLSVSLLLLLTAAMGWYLRRRCRAAAGKSWSRDTMVPQEPEGRQPEPTAHPGEPEDGEVLYTRVVVTERDGGEYGGWGTRRPRVSPPPARVPEPVSLPGTSPSRSPRGSPRFAPPREPPVTYAVLPGAHARLRLPSDTYENIP</sequence>
<dbReference type="GO" id="GO:0007166">
    <property type="term" value="P:cell surface receptor signaling pathway"/>
    <property type="evidence" value="ECO:0007669"/>
    <property type="project" value="TreeGrafter"/>
</dbReference>
<protein>
    <recommendedName>
        <fullName evidence="6">Ig-like domain-containing protein</fullName>
    </recommendedName>
</protein>